<proteinExistence type="predicted"/>
<gene>
    <name evidence="2" type="ORF">GCM10010507_18610</name>
</gene>
<evidence type="ECO:0008006" key="4">
    <source>
        <dbReference type="Google" id="ProtNLM"/>
    </source>
</evidence>
<comment type="caution">
    <text evidence="2">The sequence shown here is derived from an EMBL/GenBank/DDBJ whole genome shotgun (WGS) entry which is preliminary data.</text>
</comment>
<dbReference type="EMBL" id="BMVB01000005">
    <property type="protein sequence ID" value="GHC43994.1"/>
    <property type="molecule type" value="Genomic_DNA"/>
</dbReference>
<evidence type="ECO:0000313" key="2">
    <source>
        <dbReference type="EMBL" id="GHC43994.1"/>
    </source>
</evidence>
<reference evidence="2" key="2">
    <citation type="submission" date="2020-09" db="EMBL/GenBank/DDBJ databases">
        <authorList>
            <person name="Sun Q."/>
            <person name="Ohkuma M."/>
        </authorList>
    </citation>
    <scope>NUCLEOTIDE SEQUENCE</scope>
    <source>
        <strain evidence="2">JCM 4633</strain>
    </source>
</reference>
<sequence>MHVTQRQSITDPVVADPGADWTVLPWDFAALDAALVWEAGVAAARAEAARDADDLVKVICDGALLWKPDDWPGAQRTDHEREKWLARVTGAGTSAVLFYARGLQQHHRRLYEVLLEGLAPRLAGFGLPCGDVESEMFYGHYGATPGGIHREGCSNLHLVLAGSKFMHMWSGDDWIPSGTRLRRDEEPLQGTLEHYLPELDPHEVLPLGTRLSASAGQCFFWRSGIWHVGESPEPSLSINIASYTGSFDNATTGLALPCGPRGEMPADWPARYREFAGLGPDHGDARVLARASALGMRGAAPDTAPAPAPAPAPATDAPSRVRVRSAAPLLWLPEGQWLHVATHGAVRAFPSGVGGWLEGVAGAEPGDEPAVPAAAADCARWLAEQSLLTVVA</sequence>
<name>A0A918WEK2_STRCJ</name>
<dbReference type="Proteomes" id="UP000646244">
    <property type="component" value="Unassembled WGS sequence"/>
</dbReference>
<dbReference type="Gene3D" id="2.60.120.650">
    <property type="entry name" value="Cupin"/>
    <property type="match status" value="1"/>
</dbReference>
<dbReference type="RefSeq" id="WP_190109218.1">
    <property type="nucleotide sequence ID" value="NZ_BMVB01000005.1"/>
</dbReference>
<dbReference type="AlphaFoldDB" id="A0A918WEK2"/>
<protein>
    <recommendedName>
        <fullName evidence="4">JmjC domain-containing protein</fullName>
    </recommendedName>
</protein>
<dbReference type="SUPFAM" id="SSF51197">
    <property type="entry name" value="Clavaminate synthase-like"/>
    <property type="match status" value="1"/>
</dbReference>
<evidence type="ECO:0000256" key="1">
    <source>
        <dbReference type="SAM" id="MobiDB-lite"/>
    </source>
</evidence>
<evidence type="ECO:0000313" key="3">
    <source>
        <dbReference type="Proteomes" id="UP000646244"/>
    </source>
</evidence>
<reference evidence="2" key="1">
    <citation type="journal article" date="2014" name="Int. J. Syst. Evol. Microbiol.">
        <title>Complete genome sequence of Corynebacterium casei LMG S-19264T (=DSM 44701T), isolated from a smear-ripened cheese.</title>
        <authorList>
            <consortium name="US DOE Joint Genome Institute (JGI-PGF)"/>
            <person name="Walter F."/>
            <person name="Albersmeier A."/>
            <person name="Kalinowski J."/>
            <person name="Ruckert C."/>
        </authorList>
    </citation>
    <scope>NUCLEOTIDE SEQUENCE</scope>
    <source>
        <strain evidence="2">JCM 4633</strain>
    </source>
</reference>
<organism evidence="2 3">
    <name type="scientific">Streptomyces cinnamoneus</name>
    <name type="common">Streptoverticillium cinnamoneum</name>
    <dbReference type="NCBI Taxonomy" id="53446"/>
    <lineage>
        <taxon>Bacteria</taxon>
        <taxon>Bacillati</taxon>
        <taxon>Actinomycetota</taxon>
        <taxon>Actinomycetes</taxon>
        <taxon>Kitasatosporales</taxon>
        <taxon>Streptomycetaceae</taxon>
        <taxon>Streptomyces</taxon>
        <taxon>Streptomyces cinnamoneus group</taxon>
    </lineage>
</organism>
<accession>A0A918WEK2</accession>
<feature type="region of interest" description="Disordered" evidence="1">
    <location>
        <begin position="298"/>
        <end position="319"/>
    </location>
</feature>